<name>A0A9D4GG55_DREPO</name>
<dbReference type="EMBL" id="JAIWYP010000005">
    <property type="protein sequence ID" value="KAH3816520.1"/>
    <property type="molecule type" value="Genomic_DNA"/>
</dbReference>
<dbReference type="Proteomes" id="UP000828390">
    <property type="component" value="Unassembled WGS sequence"/>
</dbReference>
<organism evidence="5 6">
    <name type="scientific">Dreissena polymorpha</name>
    <name type="common">Zebra mussel</name>
    <name type="synonym">Mytilus polymorpha</name>
    <dbReference type="NCBI Taxonomy" id="45954"/>
    <lineage>
        <taxon>Eukaryota</taxon>
        <taxon>Metazoa</taxon>
        <taxon>Spiralia</taxon>
        <taxon>Lophotrochozoa</taxon>
        <taxon>Mollusca</taxon>
        <taxon>Bivalvia</taxon>
        <taxon>Autobranchia</taxon>
        <taxon>Heteroconchia</taxon>
        <taxon>Euheterodonta</taxon>
        <taxon>Imparidentia</taxon>
        <taxon>Neoheterodontei</taxon>
        <taxon>Myida</taxon>
        <taxon>Dreissenoidea</taxon>
        <taxon>Dreissenidae</taxon>
        <taxon>Dreissena</taxon>
    </lineage>
</organism>
<reference evidence="5" key="2">
    <citation type="submission" date="2020-11" db="EMBL/GenBank/DDBJ databases">
        <authorList>
            <person name="McCartney M.A."/>
            <person name="Auch B."/>
            <person name="Kono T."/>
            <person name="Mallez S."/>
            <person name="Becker A."/>
            <person name="Gohl D.M."/>
            <person name="Silverstein K.A.T."/>
            <person name="Koren S."/>
            <person name="Bechman K.B."/>
            <person name="Herman A."/>
            <person name="Abrahante J.E."/>
            <person name="Garbe J."/>
        </authorList>
    </citation>
    <scope>NUCLEOTIDE SEQUENCE</scope>
    <source>
        <strain evidence="5">Duluth1</strain>
        <tissue evidence="5">Whole animal</tissue>
    </source>
</reference>
<dbReference type="InterPro" id="IPR006703">
    <property type="entry name" value="G_AIG1"/>
</dbReference>
<dbReference type="InterPro" id="IPR027417">
    <property type="entry name" value="P-loop_NTPase"/>
</dbReference>
<evidence type="ECO:0000259" key="4">
    <source>
        <dbReference type="Pfam" id="PF04548"/>
    </source>
</evidence>
<evidence type="ECO:0000256" key="1">
    <source>
        <dbReference type="ARBA" id="ARBA00008535"/>
    </source>
</evidence>
<feature type="compositionally biased region" description="Basic and acidic residues" evidence="3">
    <location>
        <begin position="149"/>
        <end position="158"/>
    </location>
</feature>
<keyword evidence="2" id="KW-0547">Nucleotide-binding</keyword>
<dbReference type="AlphaFoldDB" id="A0A9D4GG55"/>
<feature type="compositionally biased region" description="Basic and acidic residues" evidence="3">
    <location>
        <begin position="172"/>
        <end position="190"/>
    </location>
</feature>
<feature type="compositionally biased region" description="Basic and acidic residues" evidence="3">
    <location>
        <begin position="265"/>
        <end position="282"/>
    </location>
</feature>
<feature type="compositionally biased region" description="Polar residues" evidence="3">
    <location>
        <begin position="253"/>
        <end position="264"/>
    </location>
</feature>
<gene>
    <name evidence="5" type="ORF">DPMN_118037</name>
</gene>
<accession>A0A9D4GG55</accession>
<evidence type="ECO:0000313" key="6">
    <source>
        <dbReference type="Proteomes" id="UP000828390"/>
    </source>
</evidence>
<evidence type="ECO:0000313" key="5">
    <source>
        <dbReference type="EMBL" id="KAH3816520.1"/>
    </source>
</evidence>
<reference evidence="5" key="1">
    <citation type="journal article" date="2019" name="bioRxiv">
        <title>The Genome of the Zebra Mussel, Dreissena polymorpha: A Resource for Invasive Species Research.</title>
        <authorList>
            <person name="McCartney M.A."/>
            <person name="Auch B."/>
            <person name="Kono T."/>
            <person name="Mallez S."/>
            <person name="Zhang Y."/>
            <person name="Obille A."/>
            <person name="Becker A."/>
            <person name="Abrahante J.E."/>
            <person name="Garbe J."/>
            <person name="Badalamenti J.P."/>
            <person name="Herman A."/>
            <person name="Mangelson H."/>
            <person name="Liachko I."/>
            <person name="Sullivan S."/>
            <person name="Sone E.D."/>
            <person name="Koren S."/>
            <person name="Silverstein K.A.T."/>
            <person name="Beckman K.B."/>
            <person name="Gohl D.M."/>
        </authorList>
    </citation>
    <scope>NUCLEOTIDE SEQUENCE</scope>
    <source>
        <strain evidence="5">Duluth1</strain>
        <tissue evidence="5">Whole animal</tissue>
    </source>
</reference>
<comment type="caution">
    <text evidence="5">The sequence shown here is derived from an EMBL/GenBank/DDBJ whole genome shotgun (WGS) entry which is preliminary data.</text>
</comment>
<feature type="compositionally biased region" description="Polar residues" evidence="3">
    <location>
        <begin position="191"/>
        <end position="214"/>
    </location>
</feature>
<keyword evidence="6" id="KW-1185">Reference proteome</keyword>
<sequence>MKCVGLTLPGFNAMFLILKPERITDEIEATVDLFFDLLGEGVSDYAFIVFTHIKNEQMKKEYFGRSGDAAKLDELLHRFKGKTLFIDNEADVSTKAGMVWRILNEIDENTAKLKVPYFTNEITEEMEKIAIDVLKTQSPGLTNVDDINTYDKKGDTSKESSQQNNKTLVPETLDKYGEGSTEENKSEGDSCKQQNQAALLKTSYMQGETSQQQNKTEEPTISEEYDNCSEEYEPDVEELFALYKRLVSKEQNDMQGDSSQQQNKTEPKISEKYDNCSKEQDEPDVEKLFKYYMRLLEDKELSVIGKVRRYFLKRKLLKVLKKK</sequence>
<dbReference type="Pfam" id="PF04548">
    <property type="entry name" value="AIG1"/>
    <property type="match status" value="1"/>
</dbReference>
<feature type="domain" description="AIG1-type G" evidence="4">
    <location>
        <begin position="1"/>
        <end position="131"/>
    </location>
</feature>
<feature type="region of interest" description="Disordered" evidence="3">
    <location>
        <begin position="142"/>
        <end position="227"/>
    </location>
</feature>
<dbReference type="Gene3D" id="3.40.50.300">
    <property type="entry name" value="P-loop containing nucleotide triphosphate hydrolases"/>
    <property type="match status" value="1"/>
</dbReference>
<evidence type="ECO:0000256" key="2">
    <source>
        <dbReference type="ARBA" id="ARBA00022741"/>
    </source>
</evidence>
<comment type="similarity">
    <text evidence="1">Belongs to the TRAFAC class TrmE-Era-EngA-EngB-Septin-like GTPase superfamily. AIG1/Toc34/Toc159-like paraseptin GTPase family. IAN subfamily.</text>
</comment>
<proteinExistence type="inferred from homology"/>
<protein>
    <recommendedName>
        <fullName evidence="4">AIG1-type G domain-containing protein</fullName>
    </recommendedName>
</protein>
<feature type="region of interest" description="Disordered" evidence="3">
    <location>
        <begin position="251"/>
        <end position="282"/>
    </location>
</feature>
<evidence type="ECO:0000256" key="3">
    <source>
        <dbReference type="SAM" id="MobiDB-lite"/>
    </source>
</evidence>
<dbReference type="GO" id="GO:0005525">
    <property type="term" value="F:GTP binding"/>
    <property type="evidence" value="ECO:0007669"/>
    <property type="project" value="InterPro"/>
</dbReference>